<keyword evidence="2" id="KW-1185">Reference proteome</keyword>
<gene>
    <name evidence="1" type="ORF">OFUS_LOCUS23890</name>
</gene>
<dbReference type="AlphaFoldDB" id="A0A8J1XIB3"/>
<organism evidence="1 2">
    <name type="scientific">Owenia fusiformis</name>
    <name type="common">Polychaete worm</name>
    <dbReference type="NCBI Taxonomy" id="6347"/>
    <lineage>
        <taxon>Eukaryota</taxon>
        <taxon>Metazoa</taxon>
        <taxon>Spiralia</taxon>
        <taxon>Lophotrochozoa</taxon>
        <taxon>Annelida</taxon>
        <taxon>Polychaeta</taxon>
        <taxon>Sedentaria</taxon>
        <taxon>Canalipalpata</taxon>
        <taxon>Sabellida</taxon>
        <taxon>Oweniida</taxon>
        <taxon>Oweniidae</taxon>
        <taxon>Owenia</taxon>
    </lineage>
</organism>
<sequence length="199" mass="22250">MGPVHATSGSGKNESNIFEHLQTFLLKTKSKEQHNHSKPTSLNIDITECIWRDSHYPWTLLPKIAMRVYKVDSIVGREIMADDVPLESERSGASERSLKTEDQVFTCKFTGRQSTVSVGREKIDIVECADVKKPTKIAKSDHIILSDVLCAKVTGHSEVTLHVIQGTSKDKKLTLKQVKLSLNDNAQLEILEKKINDAI</sequence>
<proteinExistence type="predicted"/>
<dbReference type="EMBL" id="CAIIXF020000011">
    <property type="protein sequence ID" value="CAH1799934.1"/>
    <property type="molecule type" value="Genomic_DNA"/>
</dbReference>
<protein>
    <submittedName>
        <fullName evidence="1">Uncharacterized protein</fullName>
    </submittedName>
</protein>
<comment type="caution">
    <text evidence="1">The sequence shown here is derived from an EMBL/GenBank/DDBJ whole genome shotgun (WGS) entry which is preliminary data.</text>
</comment>
<name>A0A8J1XIB3_OWEFU</name>
<feature type="non-terminal residue" evidence="1">
    <location>
        <position position="1"/>
    </location>
</feature>
<evidence type="ECO:0000313" key="1">
    <source>
        <dbReference type="EMBL" id="CAH1799934.1"/>
    </source>
</evidence>
<reference evidence="1" key="1">
    <citation type="submission" date="2022-03" db="EMBL/GenBank/DDBJ databases">
        <authorList>
            <person name="Martin C."/>
        </authorList>
    </citation>
    <scope>NUCLEOTIDE SEQUENCE</scope>
</reference>
<dbReference type="Proteomes" id="UP000749559">
    <property type="component" value="Unassembled WGS sequence"/>
</dbReference>
<evidence type="ECO:0000313" key="2">
    <source>
        <dbReference type="Proteomes" id="UP000749559"/>
    </source>
</evidence>
<accession>A0A8J1XIB3</accession>